<dbReference type="InterPro" id="IPR007344">
    <property type="entry name" value="GrpB/CoaE"/>
</dbReference>
<dbReference type="KEGG" id="lcre:Pla8534_14030"/>
<dbReference type="GO" id="GO:0016301">
    <property type="term" value="F:kinase activity"/>
    <property type="evidence" value="ECO:0007669"/>
    <property type="project" value="UniProtKB-KW"/>
</dbReference>
<accession>A0A518DP85</accession>
<keyword evidence="2" id="KW-1185">Reference proteome</keyword>
<keyword evidence="1" id="KW-0808">Transferase</keyword>
<dbReference type="EMBL" id="CP036433">
    <property type="protein sequence ID" value="QDU93623.1"/>
    <property type="molecule type" value="Genomic_DNA"/>
</dbReference>
<dbReference type="Proteomes" id="UP000317648">
    <property type="component" value="Chromosome"/>
</dbReference>
<dbReference type="Pfam" id="PF04229">
    <property type="entry name" value="GrpB"/>
    <property type="match status" value="1"/>
</dbReference>
<dbReference type="Gene3D" id="3.30.460.10">
    <property type="entry name" value="Beta Polymerase, domain 2"/>
    <property type="match status" value="1"/>
</dbReference>
<evidence type="ECO:0000313" key="1">
    <source>
        <dbReference type="EMBL" id="QDU93623.1"/>
    </source>
</evidence>
<reference evidence="1 2" key="1">
    <citation type="submission" date="2019-02" db="EMBL/GenBank/DDBJ databases">
        <title>Deep-cultivation of Planctomycetes and their phenomic and genomic characterization uncovers novel biology.</title>
        <authorList>
            <person name="Wiegand S."/>
            <person name="Jogler M."/>
            <person name="Boedeker C."/>
            <person name="Pinto D."/>
            <person name="Vollmers J."/>
            <person name="Rivas-Marin E."/>
            <person name="Kohn T."/>
            <person name="Peeters S.H."/>
            <person name="Heuer A."/>
            <person name="Rast P."/>
            <person name="Oberbeckmann S."/>
            <person name="Bunk B."/>
            <person name="Jeske O."/>
            <person name="Meyerdierks A."/>
            <person name="Storesund J.E."/>
            <person name="Kallscheuer N."/>
            <person name="Luecker S."/>
            <person name="Lage O.M."/>
            <person name="Pohl T."/>
            <person name="Merkel B.J."/>
            <person name="Hornburger P."/>
            <person name="Mueller R.-W."/>
            <person name="Bruemmer F."/>
            <person name="Labrenz M."/>
            <person name="Spormann A.M."/>
            <person name="Op den Camp H."/>
            <person name="Overmann J."/>
            <person name="Amann R."/>
            <person name="Jetten M.S.M."/>
            <person name="Mascher T."/>
            <person name="Medema M.H."/>
            <person name="Devos D.P."/>
            <person name="Kaster A.-K."/>
            <person name="Ovreas L."/>
            <person name="Rohde M."/>
            <person name="Galperin M.Y."/>
            <person name="Jogler C."/>
        </authorList>
    </citation>
    <scope>NUCLEOTIDE SEQUENCE [LARGE SCALE GENOMIC DNA]</scope>
    <source>
        <strain evidence="1 2">Pla85_3_4</strain>
    </source>
</reference>
<organism evidence="1 2">
    <name type="scientific">Lignipirellula cremea</name>
    <dbReference type="NCBI Taxonomy" id="2528010"/>
    <lineage>
        <taxon>Bacteria</taxon>
        <taxon>Pseudomonadati</taxon>
        <taxon>Planctomycetota</taxon>
        <taxon>Planctomycetia</taxon>
        <taxon>Pirellulales</taxon>
        <taxon>Pirellulaceae</taxon>
        <taxon>Lignipirellula</taxon>
    </lineage>
</organism>
<name>A0A518DP85_9BACT</name>
<evidence type="ECO:0000313" key="2">
    <source>
        <dbReference type="Proteomes" id="UP000317648"/>
    </source>
</evidence>
<dbReference type="InterPro" id="IPR043519">
    <property type="entry name" value="NT_sf"/>
</dbReference>
<gene>
    <name evidence="1" type="ORF">Pla8534_14030</name>
</gene>
<keyword evidence="1" id="KW-0418">Kinase</keyword>
<dbReference type="AlphaFoldDB" id="A0A518DP85"/>
<protein>
    <submittedName>
        <fullName evidence="1">Dephospho-CoA kinase/protein folding accessory domain-containing protein</fullName>
    </submittedName>
</protein>
<dbReference type="PANTHER" id="PTHR34822:SF1">
    <property type="entry name" value="GRPB FAMILY PROTEIN"/>
    <property type="match status" value="1"/>
</dbReference>
<sequence length="188" mass="20109">MTITVVAYDPEWPQTFAKLRDQVWPAVREAVLAIEHVGSTSVPGLAAKPVIDISVVVGDTADVATAITGLAKLGYVHRGNLGIAGREAFHAPPGTLAHHLYVCPQGSLGLRNHLAFRDYLRTHPAAVQAYGELKQRLARQFADNIDGYVDGKTEFILAILAQAELTSAELESIGRANRLDSSSGGKAE</sequence>
<dbReference type="SUPFAM" id="SSF81301">
    <property type="entry name" value="Nucleotidyltransferase"/>
    <property type="match status" value="1"/>
</dbReference>
<dbReference type="PANTHER" id="PTHR34822">
    <property type="entry name" value="GRPB DOMAIN PROTEIN (AFU_ORTHOLOGUE AFUA_1G01530)"/>
    <property type="match status" value="1"/>
</dbReference>
<proteinExistence type="predicted"/>